<dbReference type="InterPro" id="IPR014882">
    <property type="entry name" value="CathepsinC_exc"/>
</dbReference>
<dbReference type="Pfam" id="PF00112">
    <property type="entry name" value="Peptidase_C1"/>
    <property type="match status" value="2"/>
</dbReference>
<dbReference type="Proteomes" id="UP001642409">
    <property type="component" value="Unassembled WGS sequence"/>
</dbReference>
<dbReference type="InterPro" id="IPR038765">
    <property type="entry name" value="Papain-like_cys_pep_sf"/>
</dbReference>
<comment type="function">
    <text evidence="9">Thiol protease. Has dipeptidylpeptidase activity. Active against a broad range of dipeptide substrates composed of both polar and hydrophobic amino acids. Proline cannot occupy the P1 position and arginine cannot occupy the P2 position of the substrate. Can act as both an exopeptidase and endopeptidase. Activates serine proteases such as elastase, cathepsin G and granzymes A and B.</text>
</comment>
<organism evidence="12">
    <name type="scientific">Hexamita inflata</name>
    <dbReference type="NCBI Taxonomy" id="28002"/>
    <lineage>
        <taxon>Eukaryota</taxon>
        <taxon>Metamonada</taxon>
        <taxon>Diplomonadida</taxon>
        <taxon>Hexamitidae</taxon>
        <taxon>Hexamitinae</taxon>
        <taxon>Hexamita</taxon>
    </lineage>
</organism>
<protein>
    <recommendedName>
        <fullName evidence="4">Dipeptidyl peptidase 1</fullName>
    </recommendedName>
    <alternativeName>
        <fullName evidence="6">Cathepsin C</fullName>
    </alternativeName>
    <alternativeName>
        <fullName evidence="5">Cathepsin J</fullName>
    </alternativeName>
    <alternativeName>
        <fullName evidence="8">Dipeptidyl peptidase I</fullName>
    </alternativeName>
    <alternativeName>
        <fullName evidence="7">Dipeptidyl transferase</fullName>
    </alternativeName>
</protein>
<keyword evidence="10" id="KW-0472">Membrane</keyword>
<gene>
    <name evidence="12" type="ORF">HINF_LOCUS19328</name>
    <name evidence="13" type="ORF">HINF_LOCUS37875</name>
</gene>
<dbReference type="InterPro" id="IPR013128">
    <property type="entry name" value="Peptidase_C1A"/>
</dbReference>
<evidence type="ECO:0000256" key="3">
    <source>
        <dbReference type="ARBA" id="ARBA00011610"/>
    </source>
</evidence>
<dbReference type="Gene3D" id="3.90.70.10">
    <property type="entry name" value="Cysteine proteinases"/>
    <property type="match status" value="1"/>
</dbReference>
<keyword evidence="14" id="KW-1185">Reference proteome</keyword>
<reference evidence="13 14" key="2">
    <citation type="submission" date="2024-07" db="EMBL/GenBank/DDBJ databases">
        <authorList>
            <person name="Akdeniz Z."/>
        </authorList>
    </citation>
    <scope>NUCLEOTIDE SEQUENCE [LARGE SCALE GENOMIC DNA]</scope>
</reference>
<dbReference type="SMART" id="SM00645">
    <property type="entry name" value="Pept_C1"/>
    <property type="match status" value="1"/>
</dbReference>
<dbReference type="Pfam" id="PF08773">
    <property type="entry name" value="CathepsinC_exc"/>
    <property type="match status" value="1"/>
</dbReference>
<keyword evidence="10" id="KW-0812">Transmembrane</keyword>
<dbReference type="PANTHER" id="PTHR12411">
    <property type="entry name" value="CYSTEINE PROTEASE FAMILY C1-RELATED"/>
    <property type="match status" value="1"/>
</dbReference>
<dbReference type="EMBL" id="CATOUU010000495">
    <property type="protein sequence ID" value="CAI9931683.1"/>
    <property type="molecule type" value="Genomic_DNA"/>
</dbReference>
<comment type="subunit">
    <text evidence="3">Tetramer of heterotrimers consisting of exclusion domain, heavy- and light chains.</text>
</comment>
<comment type="cofactor">
    <cofactor evidence="1">
        <name>chloride</name>
        <dbReference type="ChEBI" id="CHEBI:17996"/>
    </cofactor>
</comment>
<evidence type="ECO:0000256" key="9">
    <source>
        <dbReference type="ARBA" id="ARBA00045556"/>
    </source>
</evidence>
<feature type="domain" description="Peptidase C1A papain C-terminal" evidence="11">
    <location>
        <begin position="159"/>
        <end position="417"/>
    </location>
</feature>
<feature type="transmembrane region" description="Helical" evidence="10">
    <location>
        <begin position="442"/>
        <end position="462"/>
    </location>
</feature>
<dbReference type="AlphaFoldDB" id="A0AA86P6B1"/>
<evidence type="ECO:0000256" key="2">
    <source>
        <dbReference type="ARBA" id="ARBA00008455"/>
    </source>
</evidence>
<evidence type="ECO:0000256" key="7">
    <source>
        <dbReference type="ARBA" id="ARBA00030778"/>
    </source>
</evidence>
<dbReference type="InterPro" id="IPR036496">
    <property type="entry name" value="CathepsinC_exc_dom_sf"/>
</dbReference>
<dbReference type="PROSITE" id="PS00139">
    <property type="entry name" value="THIOL_PROTEASE_CYS"/>
    <property type="match status" value="1"/>
</dbReference>
<evidence type="ECO:0000313" key="12">
    <source>
        <dbReference type="EMBL" id="CAI9931683.1"/>
    </source>
</evidence>
<comment type="caution">
    <text evidence="12">The sequence shown here is derived from an EMBL/GenBank/DDBJ whole genome shotgun (WGS) entry which is preliminary data.</text>
</comment>
<proteinExistence type="inferred from homology"/>
<dbReference type="InterPro" id="IPR000668">
    <property type="entry name" value="Peptidase_C1A_C"/>
</dbReference>
<dbReference type="EMBL" id="CAXDID020000142">
    <property type="protein sequence ID" value="CAL6039475.1"/>
    <property type="molecule type" value="Genomic_DNA"/>
</dbReference>
<dbReference type="SUPFAM" id="SSF75001">
    <property type="entry name" value="Dipeptidyl peptidase I (cathepsin C), exclusion domain"/>
    <property type="match status" value="1"/>
</dbReference>
<evidence type="ECO:0000256" key="4">
    <source>
        <dbReference type="ARBA" id="ARBA00014709"/>
    </source>
</evidence>
<evidence type="ECO:0000256" key="10">
    <source>
        <dbReference type="SAM" id="Phobius"/>
    </source>
</evidence>
<evidence type="ECO:0000256" key="5">
    <source>
        <dbReference type="ARBA" id="ARBA00029762"/>
    </source>
</evidence>
<sequence>MLIFILLKADTPANCVQDMFLGTWSVHISSEIFRPKNDQVTCPDKFNTSEQFEFILLERGVAISSQGNVRSGRWSPDANQGFEVRFGGRVFFFFSDYDEHNVSHCRRTKVGYVHDDGLLNQKFRCAYANNTKPTVSEMKPLLSAYEDPEGHNLWVGSPLPKNFTLRNVNGKSYLPKVFNQENCGSCYAAASTQAMMSRVMVASNLSSPLGQTEFLSVQHIVDCSIYSQGCHGGFGEQVSKFSEDFGILTVDDYSPYMSAKGECKPKNQNGKRYHFTGQNYLGGYFGADNTVESMQWELYRYGAFPVSVYVDSQKHENGTSFSDFKSCKRTTAFAGAKPVIPNFPELTPQQVIDKDGRHYYIKKTNHLVLLTGWGSDDEGDYWEIMNSWGDGWCDNGFIRVQRGTNSYNVESAPIVFYWAGDNVQPPTENKQFYVSQGAFNTLIAFCVIFGVAVICLVVVLIFKLKSKKQYQQPQLIDI</sequence>
<dbReference type="SUPFAM" id="SSF54001">
    <property type="entry name" value="Cysteine proteinases"/>
    <property type="match status" value="1"/>
</dbReference>
<evidence type="ECO:0000256" key="8">
    <source>
        <dbReference type="ARBA" id="ARBA00032961"/>
    </source>
</evidence>
<evidence type="ECO:0000313" key="13">
    <source>
        <dbReference type="EMBL" id="CAL6039475.1"/>
    </source>
</evidence>
<evidence type="ECO:0000259" key="11">
    <source>
        <dbReference type="SMART" id="SM00645"/>
    </source>
</evidence>
<dbReference type="Gene3D" id="2.40.128.80">
    <property type="entry name" value="Cathepsin C, exclusion domain"/>
    <property type="match status" value="1"/>
</dbReference>
<evidence type="ECO:0000256" key="1">
    <source>
        <dbReference type="ARBA" id="ARBA00001923"/>
    </source>
</evidence>
<evidence type="ECO:0000256" key="6">
    <source>
        <dbReference type="ARBA" id="ARBA00029779"/>
    </source>
</evidence>
<evidence type="ECO:0000313" key="14">
    <source>
        <dbReference type="Proteomes" id="UP001642409"/>
    </source>
</evidence>
<dbReference type="GO" id="GO:0008234">
    <property type="term" value="F:cysteine-type peptidase activity"/>
    <property type="evidence" value="ECO:0007669"/>
    <property type="project" value="InterPro"/>
</dbReference>
<accession>A0AA86P6B1</accession>
<dbReference type="GO" id="GO:0006508">
    <property type="term" value="P:proteolysis"/>
    <property type="evidence" value="ECO:0007669"/>
    <property type="project" value="InterPro"/>
</dbReference>
<comment type="similarity">
    <text evidence="2">Belongs to the peptidase C1 family.</text>
</comment>
<dbReference type="InterPro" id="IPR000169">
    <property type="entry name" value="Pept_cys_AS"/>
</dbReference>
<name>A0AA86P6B1_9EUKA</name>
<keyword evidence="10" id="KW-1133">Transmembrane helix</keyword>
<reference evidence="12" key="1">
    <citation type="submission" date="2023-06" db="EMBL/GenBank/DDBJ databases">
        <authorList>
            <person name="Kurt Z."/>
        </authorList>
    </citation>
    <scope>NUCLEOTIDE SEQUENCE</scope>
</reference>